<reference evidence="5" key="1">
    <citation type="journal article" date="2020" name="mSystems">
        <title>Genome- and Community-Level Interaction Insights into Carbon Utilization and Element Cycling Functions of Hydrothermarchaeota in Hydrothermal Sediment.</title>
        <authorList>
            <person name="Zhou Z."/>
            <person name="Liu Y."/>
            <person name="Xu W."/>
            <person name="Pan J."/>
            <person name="Luo Z.H."/>
            <person name="Li M."/>
        </authorList>
    </citation>
    <scope>NUCLEOTIDE SEQUENCE [LARGE SCALE GENOMIC DNA]</scope>
    <source>
        <strain evidence="5">SpSt-413</strain>
    </source>
</reference>
<dbReference type="SUPFAM" id="SSF55136">
    <property type="entry name" value="Probable bacterial effector-binding domain"/>
    <property type="match status" value="1"/>
</dbReference>
<dbReference type="AlphaFoldDB" id="A0A7C4ELQ5"/>
<dbReference type="SUPFAM" id="SSF46689">
    <property type="entry name" value="Homeodomain-like"/>
    <property type="match status" value="2"/>
</dbReference>
<keyword evidence="1" id="KW-0805">Transcription regulation</keyword>
<name>A0A7C4ELQ5_9BACT</name>
<evidence type="ECO:0000259" key="4">
    <source>
        <dbReference type="PROSITE" id="PS01124"/>
    </source>
</evidence>
<dbReference type="InterPro" id="IPR050908">
    <property type="entry name" value="SmbC-like"/>
</dbReference>
<dbReference type="PROSITE" id="PS00041">
    <property type="entry name" value="HTH_ARAC_FAMILY_1"/>
    <property type="match status" value="1"/>
</dbReference>
<dbReference type="InterPro" id="IPR020449">
    <property type="entry name" value="Tscrpt_reg_AraC-type_HTH"/>
</dbReference>
<accession>A0A7C4ELQ5</accession>
<dbReference type="SMART" id="SM00871">
    <property type="entry name" value="AraC_E_bind"/>
    <property type="match status" value="1"/>
</dbReference>
<evidence type="ECO:0000256" key="2">
    <source>
        <dbReference type="ARBA" id="ARBA00023125"/>
    </source>
</evidence>
<dbReference type="InterPro" id="IPR018060">
    <property type="entry name" value="HTH_AraC"/>
</dbReference>
<feature type="domain" description="HTH araC/xylS-type" evidence="4">
    <location>
        <begin position="13"/>
        <end position="111"/>
    </location>
</feature>
<dbReference type="Pfam" id="PF06445">
    <property type="entry name" value="GyrI-like"/>
    <property type="match status" value="1"/>
</dbReference>
<dbReference type="InterPro" id="IPR010499">
    <property type="entry name" value="AraC_E-bd"/>
</dbReference>
<dbReference type="InterPro" id="IPR018062">
    <property type="entry name" value="HTH_AraC-typ_CS"/>
</dbReference>
<sequence>MNATQSAYRRRIIAVLAHIQDNLDAPLNLEGLARVAGFSPFHFHRIFLGMTGETVGAHIRRLRLSRAAYRLEFTGLRVTEVALEAGYEAPEAFSRAFKTQFGESPTLFRELSRQRRKEMLTRFFPFPEELLLDTTTPGEPMDVTIIRKGPIRVACARATGPYMLAAQKAWDALCAWAGPKGLLHPGAMFIGIGYDDPGSTPQDLLRYDACVSVGPDVAADGDVSIMEIPGGEFAVTVFKGPYTGLEAAYAQLYGQWLPASGREPDMRPGYEVYLNDPASTPPEELLTEINMPLLPR</sequence>
<dbReference type="PANTHER" id="PTHR40055">
    <property type="entry name" value="TRANSCRIPTIONAL REGULATOR YGIV-RELATED"/>
    <property type="match status" value="1"/>
</dbReference>
<dbReference type="Pfam" id="PF12833">
    <property type="entry name" value="HTH_18"/>
    <property type="match status" value="1"/>
</dbReference>
<protein>
    <submittedName>
        <fullName evidence="5">AraC family transcriptional regulator</fullName>
    </submittedName>
</protein>
<dbReference type="GO" id="GO:0003700">
    <property type="term" value="F:DNA-binding transcription factor activity"/>
    <property type="evidence" value="ECO:0007669"/>
    <property type="project" value="InterPro"/>
</dbReference>
<evidence type="ECO:0000256" key="3">
    <source>
        <dbReference type="ARBA" id="ARBA00023163"/>
    </source>
</evidence>
<dbReference type="GO" id="GO:0043565">
    <property type="term" value="F:sequence-specific DNA binding"/>
    <property type="evidence" value="ECO:0007669"/>
    <property type="project" value="InterPro"/>
</dbReference>
<dbReference type="SMART" id="SM00342">
    <property type="entry name" value="HTH_ARAC"/>
    <property type="match status" value="1"/>
</dbReference>
<evidence type="ECO:0000313" key="5">
    <source>
        <dbReference type="EMBL" id="HGG92234.1"/>
    </source>
</evidence>
<keyword evidence="3" id="KW-0804">Transcription</keyword>
<dbReference type="PRINTS" id="PR00032">
    <property type="entry name" value="HTHARAC"/>
</dbReference>
<dbReference type="PROSITE" id="PS01124">
    <property type="entry name" value="HTH_ARAC_FAMILY_2"/>
    <property type="match status" value="1"/>
</dbReference>
<dbReference type="Gene3D" id="1.10.10.60">
    <property type="entry name" value="Homeodomain-like"/>
    <property type="match status" value="2"/>
</dbReference>
<keyword evidence="2" id="KW-0238">DNA-binding</keyword>
<dbReference type="InterPro" id="IPR009057">
    <property type="entry name" value="Homeodomain-like_sf"/>
</dbReference>
<dbReference type="PANTHER" id="PTHR40055:SF1">
    <property type="entry name" value="TRANSCRIPTIONAL REGULATOR YGIV-RELATED"/>
    <property type="match status" value="1"/>
</dbReference>
<organism evidence="5">
    <name type="scientific">Fundidesulfovibrio putealis</name>
    <dbReference type="NCBI Taxonomy" id="270496"/>
    <lineage>
        <taxon>Bacteria</taxon>
        <taxon>Pseudomonadati</taxon>
        <taxon>Thermodesulfobacteriota</taxon>
        <taxon>Desulfovibrionia</taxon>
        <taxon>Desulfovibrionales</taxon>
        <taxon>Desulfovibrionaceae</taxon>
        <taxon>Fundidesulfovibrio</taxon>
    </lineage>
</organism>
<evidence type="ECO:0000256" key="1">
    <source>
        <dbReference type="ARBA" id="ARBA00023015"/>
    </source>
</evidence>
<dbReference type="InterPro" id="IPR029442">
    <property type="entry name" value="GyrI-like"/>
</dbReference>
<dbReference type="InterPro" id="IPR011256">
    <property type="entry name" value="Reg_factor_effector_dom_sf"/>
</dbReference>
<dbReference type="EMBL" id="DSRP01000327">
    <property type="protein sequence ID" value="HGG92234.1"/>
    <property type="molecule type" value="Genomic_DNA"/>
</dbReference>
<gene>
    <name evidence="5" type="ORF">ENR59_04705</name>
</gene>
<proteinExistence type="predicted"/>
<dbReference type="Gene3D" id="3.20.80.10">
    <property type="entry name" value="Regulatory factor, effector binding domain"/>
    <property type="match status" value="1"/>
</dbReference>
<comment type="caution">
    <text evidence="5">The sequence shown here is derived from an EMBL/GenBank/DDBJ whole genome shotgun (WGS) entry which is preliminary data.</text>
</comment>